<reference evidence="3" key="1">
    <citation type="submission" date="2018-04" db="EMBL/GenBank/DDBJ databases">
        <authorList>
            <person name="Cornet L."/>
        </authorList>
    </citation>
    <scope>NUCLEOTIDE SEQUENCE [LARGE SCALE GENOMIC DNA]</scope>
</reference>
<feature type="region of interest" description="Disordered" evidence="1">
    <location>
        <begin position="69"/>
        <end position="104"/>
    </location>
</feature>
<dbReference type="InterPro" id="IPR007337">
    <property type="entry name" value="RelB/DinJ"/>
</dbReference>
<accession>A0A2W4X7M7</accession>
<evidence type="ECO:0000313" key="2">
    <source>
        <dbReference type="EMBL" id="PZO53273.1"/>
    </source>
</evidence>
<dbReference type="Proteomes" id="UP000249794">
    <property type="component" value="Unassembled WGS sequence"/>
</dbReference>
<dbReference type="GO" id="GO:0006355">
    <property type="term" value="P:regulation of DNA-templated transcription"/>
    <property type="evidence" value="ECO:0007669"/>
    <property type="project" value="InterPro"/>
</dbReference>
<reference evidence="2 3" key="2">
    <citation type="submission" date="2018-06" db="EMBL/GenBank/DDBJ databases">
        <title>Metagenomic assembly of (sub)arctic Cyanobacteria and their associated microbiome from non-axenic cultures.</title>
        <authorList>
            <person name="Baurain D."/>
        </authorList>
    </citation>
    <scope>NUCLEOTIDE SEQUENCE [LARGE SCALE GENOMIC DNA]</scope>
    <source>
        <strain evidence="2">ULC027bin1</strain>
    </source>
</reference>
<dbReference type="EMBL" id="QBMP01000132">
    <property type="protein sequence ID" value="PZO53273.1"/>
    <property type="molecule type" value="Genomic_DNA"/>
</dbReference>
<dbReference type="NCBIfam" id="TIGR02384">
    <property type="entry name" value="RelB_DinJ"/>
    <property type="match status" value="1"/>
</dbReference>
<evidence type="ECO:0008006" key="4">
    <source>
        <dbReference type="Google" id="ProtNLM"/>
    </source>
</evidence>
<dbReference type="AlphaFoldDB" id="A0A2W4X7M7"/>
<protein>
    <recommendedName>
        <fullName evidence="4">Type II toxin-antitoxin system antitoxin, RelB/DinJ family</fullName>
    </recommendedName>
</protein>
<comment type="caution">
    <text evidence="2">The sequence shown here is derived from an EMBL/GenBank/DDBJ whole genome shotgun (WGS) entry which is preliminary data.</text>
</comment>
<feature type="compositionally biased region" description="Low complexity" evidence="1">
    <location>
        <begin position="74"/>
        <end position="94"/>
    </location>
</feature>
<dbReference type="Pfam" id="PF04221">
    <property type="entry name" value="RelB"/>
    <property type="match status" value="1"/>
</dbReference>
<gene>
    <name evidence="2" type="ORF">DCF15_12880</name>
</gene>
<dbReference type="InterPro" id="IPR013321">
    <property type="entry name" value="Arc_rbn_hlx_hlx"/>
</dbReference>
<sequence>MDSTEPILNSTQVHPTTVQARASIAVVQSKMPSDLKAAAESVFAHLGLSPSEAIRVFYKQVELHQGLPFDLKIPTPTHPTHPSQPNQLSQSNQLRRSPPLPTSELATIDKEDIDDLGANAQIDALFNNL</sequence>
<name>A0A2W4X7M7_9CYAN</name>
<evidence type="ECO:0000313" key="3">
    <source>
        <dbReference type="Proteomes" id="UP000249794"/>
    </source>
</evidence>
<dbReference type="Gene3D" id="1.10.1220.10">
    <property type="entry name" value="Met repressor-like"/>
    <property type="match status" value="1"/>
</dbReference>
<evidence type="ECO:0000256" key="1">
    <source>
        <dbReference type="SAM" id="MobiDB-lite"/>
    </source>
</evidence>
<proteinExistence type="predicted"/>
<organism evidence="2 3">
    <name type="scientific">Phormidesmis priestleyi</name>
    <dbReference type="NCBI Taxonomy" id="268141"/>
    <lineage>
        <taxon>Bacteria</taxon>
        <taxon>Bacillati</taxon>
        <taxon>Cyanobacteriota</taxon>
        <taxon>Cyanophyceae</taxon>
        <taxon>Leptolyngbyales</taxon>
        <taxon>Leptolyngbyaceae</taxon>
        <taxon>Phormidesmis</taxon>
    </lineage>
</organism>